<dbReference type="RefSeq" id="WP_013159600.1">
    <property type="nucleotide sequence ID" value="NC_014213.1"/>
</dbReference>
<reference evidence="1 2" key="1">
    <citation type="journal article" date="2010" name="Stand. Genomic Sci.">
        <title>Complete genome sequence of Meiothermus silvanus type strain (VI-R2).</title>
        <authorList>
            <person name="Sikorski J."/>
            <person name="Tindall B.J."/>
            <person name="Lowry S."/>
            <person name="Lucas S."/>
            <person name="Nolan M."/>
            <person name="Copeland A."/>
            <person name="Glavina Del Rio T."/>
            <person name="Tice H."/>
            <person name="Cheng J.F."/>
            <person name="Han C."/>
            <person name="Pitluck S."/>
            <person name="Liolios K."/>
            <person name="Ivanova N."/>
            <person name="Mavromatis K."/>
            <person name="Mikhailova N."/>
            <person name="Pati A."/>
            <person name="Goodwin L."/>
            <person name="Chen A."/>
            <person name="Palaniappan K."/>
            <person name="Land M."/>
            <person name="Hauser L."/>
            <person name="Chang Y.J."/>
            <person name="Jeffries C.D."/>
            <person name="Rohde M."/>
            <person name="Goker M."/>
            <person name="Woyke T."/>
            <person name="Bristow J."/>
            <person name="Eisen J.A."/>
            <person name="Markowitz V."/>
            <person name="Hugenholtz P."/>
            <person name="Kyrpides N.C."/>
            <person name="Klenk H.P."/>
            <person name="Lapidus A."/>
        </authorList>
    </citation>
    <scope>NUCLEOTIDE SEQUENCE [LARGE SCALE GENOMIC DNA]</scope>
    <source>
        <strain evidence="2">ATCC 700542 / DSM 9946 / VI-R2</strain>
        <plasmid evidence="2">Plasmid pMESIL01</plasmid>
    </source>
</reference>
<dbReference type="AlphaFoldDB" id="D7BIS0"/>
<geneLocation type="plasmid" evidence="1 2">
    <name>pMESIL01</name>
</geneLocation>
<evidence type="ECO:0000313" key="1">
    <source>
        <dbReference type="EMBL" id="ADH65076.1"/>
    </source>
</evidence>
<keyword evidence="2" id="KW-1185">Reference proteome</keyword>
<sequence>MTTEIYRLMPHGEAEPRAMAILADGYGEALILAGDGGVYALYYLFGVDGLRAPHPTHLPDWVEGPKESAQDLRPPYLMARWLEENGYELFVNESK</sequence>
<dbReference type="Proteomes" id="UP000001916">
    <property type="component" value="Plasmid pMESIL01"/>
</dbReference>
<evidence type="ECO:0000313" key="2">
    <source>
        <dbReference type="Proteomes" id="UP000001916"/>
    </source>
</evidence>
<accession>D7BIS0</accession>
<organism evidence="1 2">
    <name type="scientific">Allomeiothermus silvanus (strain ATCC 700542 / DSM 9946 / NBRC 106475 / NCIMB 13440 / VI-R2)</name>
    <name type="common">Thermus silvanus</name>
    <dbReference type="NCBI Taxonomy" id="526227"/>
    <lineage>
        <taxon>Bacteria</taxon>
        <taxon>Thermotogati</taxon>
        <taxon>Deinococcota</taxon>
        <taxon>Deinococci</taxon>
        <taxon>Thermales</taxon>
        <taxon>Thermaceae</taxon>
        <taxon>Allomeiothermus</taxon>
    </lineage>
</organism>
<protein>
    <submittedName>
        <fullName evidence="1">Annexin VII</fullName>
    </submittedName>
</protein>
<dbReference type="eggNOG" id="ENOG5030PWU">
    <property type="taxonomic scope" value="Bacteria"/>
</dbReference>
<gene>
    <name evidence="1" type="ORF">Mesil_3260</name>
</gene>
<dbReference type="OrthoDB" id="33132at2"/>
<keyword evidence="1" id="KW-0614">Plasmid</keyword>
<dbReference type="KEGG" id="msv:Mesil_3260"/>
<name>D7BIS0_ALLS1</name>
<dbReference type="EMBL" id="CP002043">
    <property type="protein sequence ID" value="ADH65076.1"/>
    <property type="molecule type" value="Genomic_DNA"/>
</dbReference>
<dbReference type="HOGENOM" id="CLU_2439806_0_0_0"/>
<proteinExistence type="predicted"/>